<evidence type="ECO:0000256" key="7">
    <source>
        <dbReference type="ARBA" id="ARBA00022989"/>
    </source>
</evidence>
<dbReference type="GO" id="GO:0005886">
    <property type="term" value="C:plasma membrane"/>
    <property type="evidence" value="ECO:0007669"/>
    <property type="project" value="UniProtKB-SubCell"/>
</dbReference>
<feature type="transmembrane region" description="Helical" evidence="9">
    <location>
        <begin position="209"/>
        <end position="241"/>
    </location>
</feature>
<comment type="subcellular location">
    <subcellularLocation>
        <location evidence="1">Cell membrane</location>
        <topology evidence="1">Multi-pass membrane protein</topology>
    </subcellularLocation>
</comment>
<feature type="transmembrane region" description="Helical" evidence="9">
    <location>
        <begin position="94"/>
        <end position="112"/>
    </location>
</feature>
<comment type="caution">
    <text evidence="10">The sequence shown here is derived from an EMBL/GenBank/DDBJ whole genome shotgun (WGS) entry which is preliminary data.</text>
</comment>
<dbReference type="PANTHER" id="PTHR32502">
    <property type="entry name" value="N-ACETYLGALACTOSAMINE PERMEASE II COMPONENT-RELATED"/>
    <property type="match status" value="1"/>
</dbReference>
<dbReference type="InterPro" id="IPR050303">
    <property type="entry name" value="GatZ_KbaZ_carbometab"/>
</dbReference>
<evidence type="ECO:0000256" key="6">
    <source>
        <dbReference type="ARBA" id="ARBA00022692"/>
    </source>
</evidence>
<dbReference type="Pfam" id="PF03609">
    <property type="entry name" value="EII-Sor"/>
    <property type="match status" value="1"/>
</dbReference>
<sequence length="250" mass="26953">MSTITLALVTATWYWIGGSFIGYTIYPIVISPSVIGMVLGFLYGDMTTGLIAGASLEVIYIGMVNAGGNLPADRMLAGLIAIPVVLATGMKPEMAVSIAIPVGVIGVFINNIRRTGNAFLIQKADKFAEEGNIKGIQRCATWYSLAFGFILRFPIVFIANYFGSDLIKSMLDQIPNWLMNGLNAMGGVLPALGFAMTIFVIGKNRLIPLFIIGFFLVAYFELSVMGAAIFAICIALLITFWPKENDGEVV</sequence>
<proteinExistence type="predicted"/>
<keyword evidence="2" id="KW-0813">Transport</keyword>
<evidence type="ECO:0000256" key="5">
    <source>
        <dbReference type="ARBA" id="ARBA00022683"/>
    </source>
</evidence>
<feature type="transmembrane region" description="Helical" evidence="9">
    <location>
        <begin position="182"/>
        <end position="202"/>
    </location>
</feature>
<keyword evidence="4 10" id="KW-0762">Sugar transport</keyword>
<dbReference type="PROSITE" id="PS51106">
    <property type="entry name" value="PTS_EIIC_TYPE_4"/>
    <property type="match status" value="1"/>
</dbReference>
<feature type="transmembrane region" description="Helical" evidence="9">
    <location>
        <begin position="20"/>
        <end position="43"/>
    </location>
</feature>
<gene>
    <name evidence="10" type="ORF">CBF37_00980</name>
</gene>
<evidence type="ECO:0000256" key="2">
    <source>
        <dbReference type="ARBA" id="ARBA00022448"/>
    </source>
</evidence>
<reference evidence="10 11" key="1">
    <citation type="submission" date="2017-05" db="EMBL/GenBank/DDBJ databases">
        <title>Vagococcus spp. assemblies.</title>
        <authorList>
            <person name="Gulvik C.A."/>
        </authorList>
    </citation>
    <scope>NUCLEOTIDE SEQUENCE [LARGE SCALE GENOMIC DNA]</scope>
    <source>
        <strain evidence="10 11">SS1995</strain>
    </source>
</reference>
<dbReference type="EMBL" id="NGJS01000001">
    <property type="protein sequence ID" value="RSU00616.1"/>
    <property type="molecule type" value="Genomic_DNA"/>
</dbReference>
<feature type="transmembrane region" description="Helical" evidence="9">
    <location>
        <begin position="142"/>
        <end position="162"/>
    </location>
</feature>
<organism evidence="10 11">
    <name type="scientific">Vagococcus vulneris</name>
    <dbReference type="NCBI Taxonomy" id="1977869"/>
    <lineage>
        <taxon>Bacteria</taxon>
        <taxon>Bacillati</taxon>
        <taxon>Bacillota</taxon>
        <taxon>Bacilli</taxon>
        <taxon>Lactobacillales</taxon>
        <taxon>Enterococcaceae</taxon>
        <taxon>Vagococcus</taxon>
    </lineage>
</organism>
<protein>
    <submittedName>
        <fullName evidence="10">PTS sugar transporter subunit IIC</fullName>
    </submittedName>
</protein>
<keyword evidence="8 9" id="KW-0472">Membrane</keyword>
<dbReference type="AlphaFoldDB" id="A0A430A2E8"/>
<dbReference type="GO" id="GO:0009401">
    <property type="term" value="P:phosphoenolpyruvate-dependent sugar phosphotransferase system"/>
    <property type="evidence" value="ECO:0007669"/>
    <property type="project" value="UniProtKB-KW"/>
</dbReference>
<evidence type="ECO:0000256" key="4">
    <source>
        <dbReference type="ARBA" id="ARBA00022597"/>
    </source>
</evidence>
<evidence type="ECO:0000256" key="3">
    <source>
        <dbReference type="ARBA" id="ARBA00022475"/>
    </source>
</evidence>
<evidence type="ECO:0000313" key="10">
    <source>
        <dbReference type="EMBL" id="RSU00616.1"/>
    </source>
</evidence>
<keyword evidence="11" id="KW-1185">Reference proteome</keyword>
<dbReference type="Proteomes" id="UP000287857">
    <property type="component" value="Unassembled WGS sequence"/>
</dbReference>
<evidence type="ECO:0000256" key="1">
    <source>
        <dbReference type="ARBA" id="ARBA00004651"/>
    </source>
</evidence>
<keyword evidence="7 9" id="KW-1133">Transmembrane helix</keyword>
<feature type="transmembrane region" description="Helical" evidence="9">
    <location>
        <begin position="50"/>
        <end position="68"/>
    </location>
</feature>
<keyword evidence="3" id="KW-1003">Cell membrane</keyword>
<dbReference type="PANTHER" id="PTHR32502:SF8">
    <property type="entry name" value="N-ACETYLGALACTOSAMINE PERMEASE IIC COMPONENT 1"/>
    <property type="match status" value="1"/>
</dbReference>
<evidence type="ECO:0000256" key="9">
    <source>
        <dbReference type="SAM" id="Phobius"/>
    </source>
</evidence>
<keyword evidence="5" id="KW-0598">Phosphotransferase system</keyword>
<name>A0A430A2E8_9ENTE</name>
<accession>A0A430A2E8</accession>
<evidence type="ECO:0000256" key="8">
    <source>
        <dbReference type="ARBA" id="ARBA00023136"/>
    </source>
</evidence>
<evidence type="ECO:0000313" key="11">
    <source>
        <dbReference type="Proteomes" id="UP000287857"/>
    </source>
</evidence>
<dbReference type="InterPro" id="IPR004700">
    <property type="entry name" value="PTS_IIC_man"/>
</dbReference>
<keyword evidence="6 9" id="KW-0812">Transmembrane</keyword>
<dbReference type="RefSeq" id="WP_002350276.1">
    <property type="nucleotide sequence ID" value="NZ_NGJS01000001.1"/>
</dbReference>